<dbReference type="SUPFAM" id="SSF53822">
    <property type="entry name" value="Periplasmic binding protein-like I"/>
    <property type="match status" value="1"/>
</dbReference>
<dbReference type="SUPFAM" id="SSF55073">
    <property type="entry name" value="Nucleotide cyclase"/>
    <property type="match status" value="1"/>
</dbReference>
<keyword evidence="8" id="KW-1133">Transmembrane helix</keyword>
<dbReference type="InterPro" id="IPR029787">
    <property type="entry name" value="Nucleotide_cyclase"/>
</dbReference>
<comment type="subcellular location">
    <subcellularLocation>
        <location evidence="2">Cell membrane</location>
        <topology evidence="2">Single-pass type I membrane protein</topology>
    </subcellularLocation>
</comment>
<dbReference type="GO" id="GO:0005525">
    <property type="term" value="F:GTP binding"/>
    <property type="evidence" value="ECO:0007669"/>
    <property type="project" value="UniProtKB-KW"/>
</dbReference>
<keyword evidence="20" id="KW-1185">Reference proteome</keyword>
<evidence type="ECO:0000256" key="3">
    <source>
        <dbReference type="ARBA" id="ARBA00012202"/>
    </source>
</evidence>
<evidence type="ECO:0000256" key="15">
    <source>
        <dbReference type="RuleBase" id="RU000405"/>
    </source>
</evidence>
<organism evidence="19 20">
    <name type="scientific">Dreissena polymorpha</name>
    <name type="common">Zebra mussel</name>
    <name type="synonym">Mytilus polymorpha</name>
    <dbReference type="NCBI Taxonomy" id="45954"/>
    <lineage>
        <taxon>Eukaryota</taxon>
        <taxon>Metazoa</taxon>
        <taxon>Spiralia</taxon>
        <taxon>Lophotrochozoa</taxon>
        <taxon>Mollusca</taxon>
        <taxon>Bivalvia</taxon>
        <taxon>Autobranchia</taxon>
        <taxon>Heteroconchia</taxon>
        <taxon>Euheterodonta</taxon>
        <taxon>Imparidentia</taxon>
        <taxon>Neoheterodontei</taxon>
        <taxon>Myida</taxon>
        <taxon>Dreissenoidea</taxon>
        <taxon>Dreissenidae</taxon>
        <taxon>Dreissena</taxon>
    </lineage>
</organism>
<dbReference type="InterPro" id="IPR011009">
    <property type="entry name" value="Kinase-like_dom_sf"/>
</dbReference>
<evidence type="ECO:0000256" key="9">
    <source>
        <dbReference type="ARBA" id="ARBA00023134"/>
    </source>
</evidence>
<dbReference type="InterPro" id="IPR028082">
    <property type="entry name" value="Peripla_BP_I"/>
</dbReference>
<dbReference type="Gene3D" id="3.30.70.1230">
    <property type="entry name" value="Nucleotide cyclase"/>
    <property type="match status" value="1"/>
</dbReference>
<evidence type="ECO:0000256" key="4">
    <source>
        <dbReference type="ARBA" id="ARBA00022475"/>
    </source>
</evidence>
<keyword evidence="13 15" id="KW-0456">Lyase</keyword>
<dbReference type="Pfam" id="PF00211">
    <property type="entry name" value="Guanylate_cyc"/>
    <property type="match status" value="1"/>
</dbReference>
<dbReference type="Pfam" id="PF01094">
    <property type="entry name" value="ANF_receptor"/>
    <property type="match status" value="1"/>
</dbReference>
<dbReference type="CDD" id="cd06352">
    <property type="entry name" value="PBP1_NPR_GC-like"/>
    <property type="match status" value="1"/>
</dbReference>
<dbReference type="InterPro" id="IPR001054">
    <property type="entry name" value="A/G_cyclase"/>
</dbReference>
<dbReference type="PRINTS" id="PR00255">
    <property type="entry name" value="NATPEPTIDER"/>
</dbReference>
<dbReference type="GO" id="GO:0007168">
    <property type="term" value="P:receptor guanylyl cyclase signaling pathway"/>
    <property type="evidence" value="ECO:0007669"/>
    <property type="project" value="TreeGrafter"/>
</dbReference>
<dbReference type="SUPFAM" id="SSF56112">
    <property type="entry name" value="Protein kinase-like (PK-like)"/>
    <property type="match status" value="1"/>
</dbReference>
<dbReference type="GO" id="GO:0004672">
    <property type="term" value="F:protein kinase activity"/>
    <property type="evidence" value="ECO:0007669"/>
    <property type="project" value="InterPro"/>
</dbReference>
<evidence type="ECO:0000256" key="11">
    <source>
        <dbReference type="ARBA" id="ARBA00023170"/>
    </source>
</evidence>
<reference evidence="19" key="2">
    <citation type="submission" date="2020-11" db="EMBL/GenBank/DDBJ databases">
        <authorList>
            <person name="McCartney M.A."/>
            <person name="Auch B."/>
            <person name="Kono T."/>
            <person name="Mallez S."/>
            <person name="Becker A."/>
            <person name="Gohl D.M."/>
            <person name="Silverstein K.A.T."/>
            <person name="Koren S."/>
            <person name="Bechman K.B."/>
            <person name="Herman A."/>
            <person name="Abrahante J.E."/>
            <person name="Garbe J."/>
        </authorList>
    </citation>
    <scope>NUCLEOTIDE SEQUENCE</scope>
    <source>
        <strain evidence="19">Duluth1</strain>
        <tissue evidence="19">Whole animal</tissue>
    </source>
</reference>
<comment type="catalytic activity">
    <reaction evidence="1 16">
        <text>GTP = 3',5'-cyclic GMP + diphosphate</text>
        <dbReference type="Rhea" id="RHEA:13665"/>
        <dbReference type="ChEBI" id="CHEBI:33019"/>
        <dbReference type="ChEBI" id="CHEBI:37565"/>
        <dbReference type="ChEBI" id="CHEBI:57746"/>
        <dbReference type="EC" id="4.6.1.2"/>
    </reaction>
</comment>
<comment type="caution">
    <text evidence="19">The sequence shown here is derived from an EMBL/GenBank/DDBJ whole genome shotgun (WGS) entry which is preliminary data.</text>
</comment>
<dbReference type="InterPro" id="IPR018297">
    <property type="entry name" value="A/G_cyclase_CS"/>
</dbReference>
<dbReference type="Gene3D" id="3.40.50.2300">
    <property type="match status" value="3"/>
</dbReference>
<keyword evidence="9" id="KW-0342">GTP-binding</keyword>
<dbReference type="CDD" id="cd07302">
    <property type="entry name" value="CHD"/>
    <property type="match status" value="1"/>
</dbReference>
<feature type="domain" description="Guanylate cyclase" evidence="18">
    <location>
        <begin position="820"/>
        <end position="947"/>
    </location>
</feature>
<reference evidence="19" key="1">
    <citation type="journal article" date="2019" name="bioRxiv">
        <title>The Genome of the Zebra Mussel, Dreissena polymorpha: A Resource for Invasive Species Research.</title>
        <authorList>
            <person name="McCartney M.A."/>
            <person name="Auch B."/>
            <person name="Kono T."/>
            <person name="Mallez S."/>
            <person name="Zhang Y."/>
            <person name="Obille A."/>
            <person name="Becker A."/>
            <person name="Abrahante J.E."/>
            <person name="Garbe J."/>
            <person name="Badalamenti J.P."/>
            <person name="Herman A."/>
            <person name="Mangelson H."/>
            <person name="Liachko I."/>
            <person name="Sullivan S."/>
            <person name="Sone E.D."/>
            <person name="Koren S."/>
            <person name="Silverstein K.A.T."/>
            <person name="Beckman K.B."/>
            <person name="Gohl D.M."/>
        </authorList>
    </citation>
    <scope>NUCLEOTIDE SEQUENCE</scope>
    <source>
        <strain evidence="19">Duluth1</strain>
        <tissue evidence="19">Whole animal</tissue>
    </source>
</reference>
<dbReference type="PROSITE" id="PS00452">
    <property type="entry name" value="GUANYLATE_CYCLASE_1"/>
    <property type="match status" value="1"/>
</dbReference>
<protein>
    <recommendedName>
        <fullName evidence="3 16">Guanylate cyclase</fullName>
        <ecNumber evidence="3 16">4.6.1.2</ecNumber>
    </recommendedName>
</protein>
<evidence type="ECO:0000256" key="10">
    <source>
        <dbReference type="ARBA" id="ARBA00023136"/>
    </source>
</evidence>
<feature type="domain" description="Protein kinase" evidence="17">
    <location>
        <begin position="476"/>
        <end position="746"/>
    </location>
</feature>
<evidence type="ECO:0000313" key="19">
    <source>
        <dbReference type="EMBL" id="KAH3775221.1"/>
    </source>
</evidence>
<keyword evidence="6" id="KW-0732">Signal</keyword>
<dbReference type="GO" id="GO:0035556">
    <property type="term" value="P:intracellular signal transduction"/>
    <property type="evidence" value="ECO:0007669"/>
    <property type="project" value="InterPro"/>
</dbReference>
<dbReference type="PANTHER" id="PTHR11920:SF494">
    <property type="entry name" value="ATRIAL NATRIURETIC PEPTIDE RECEPTOR 2"/>
    <property type="match status" value="1"/>
</dbReference>
<evidence type="ECO:0000256" key="2">
    <source>
        <dbReference type="ARBA" id="ARBA00004251"/>
    </source>
</evidence>
<evidence type="ECO:0000256" key="7">
    <source>
        <dbReference type="ARBA" id="ARBA00022741"/>
    </source>
</evidence>
<evidence type="ECO:0000256" key="5">
    <source>
        <dbReference type="ARBA" id="ARBA00022692"/>
    </source>
</evidence>
<dbReference type="PROSITE" id="PS50011">
    <property type="entry name" value="PROTEIN_KINASE_DOM"/>
    <property type="match status" value="1"/>
</dbReference>
<dbReference type="EMBL" id="JAIWYP010000009">
    <property type="protein sequence ID" value="KAH3775221.1"/>
    <property type="molecule type" value="Genomic_DNA"/>
</dbReference>
<sequence length="1002" mass="113278">MTSAVEPFDRRRAGPAIEIGIEHAERNFGIRFDYIYHNYTGYCPKETAVGHLSQLYYQSRVQAVIGPACSAVLVAVGRLAEFLKLPIVTGLGDLVVRDPDDADMYRTLTILSYNIRKLSNSLSAILSAFDWKHTAILYDITYVFFDLAGSNLVNDFRSNTDLARPYDIPFNPQQITDYAHILMEASKHARVFIILCDSDVLRHILYRAYYKGMAEGDYVFITMELFPSDWLGYYMKFLRGDEKDTAVTKAYESLLLLTLRQPDNPEYTAFADEVKVRARRDYGYEFGSDEEVNYFITAFYDSAIYLAKSYRTILDEGGDVNDGMAVAQRLWNGTFEGITGPVKVDAVGSREADFDLFDMISPLTRQFQKIGRFRGATQLYVPTEGVAVVWPKGLPPDMPTCGYTGALCIVDIDDNTTLITVLSITLTGMLAVVSTAIIVLYRKIKLAQEIDQKSWLFQYEDVKLRKTRLNDSFMSKSLLTMETRDEMQQVFTQTAYVNNETVVVRKLHCRHLNISHELAKECRQMQLLSNANIAKFVGACLQPNSNVLLMEYCSRGSLQDMLQNDSIELDWAFKYSLINDIIKGMLYLHSSPLKLHGRLSSTNCVIDARFALKLTDYGPHLLLEADREVERKECLNDRTYNIGKLLWTAPEHLRGATGFIGASQKGDIYSFAIILQEIAMRSGPFEGNAQDVQDVIDLVRNVQVPPFRPFIPDDSCIPVLRTMIETCWVENPADRPSFGQLEESFRRIRAGKTTNIMDNLLQRMSNYADNLEQLASERTKAYLEEKQKVEELLHRLLPKSVACQLQAGKSVIPETFDCVTVYFSDIVGFTSICSRSAPIEVVDFLNDLYTAFDNAIEKFSVETIGDAYMCVSGLPERIGNSHVTEIADMSLAILETVGVFIIRHLPNEHMRVRIGLNSGPVVAGVVGLTMPRYCLFGDTVNTASRMESTSLPMRIHLSESTAQLLQTFPEYVIEPREKIEVKGKGLMNTYWLNESMKTCQTP</sequence>
<evidence type="ECO:0000256" key="14">
    <source>
        <dbReference type="ARBA" id="ARBA00023293"/>
    </source>
</evidence>
<keyword evidence="5" id="KW-0812">Transmembrane</keyword>
<evidence type="ECO:0000313" key="20">
    <source>
        <dbReference type="Proteomes" id="UP000828390"/>
    </source>
</evidence>
<keyword evidence="10" id="KW-0472">Membrane</keyword>
<dbReference type="SMART" id="SM00044">
    <property type="entry name" value="CYCc"/>
    <property type="match status" value="1"/>
</dbReference>
<evidence type="ECO:0000259" key="18">
    <source>
        <dbReference type="PROSITE" id="PS50125"/>
    </source>
</evidence>
<evidence type="ECO:0000256" key="8">
    <source>
        <dbReference type="ARBA" id="ARBA00022989"/>
    </source>
</evidence>
<evidence type="ECO:0000259" key="17">
    <source>
        <dbReference type="PROSITE" id="PS50011"/>
    </source>
</evidence>
<dbReference type="EC" id="4.6.1.2" evidence="3 16"/>
<dbReference type="PANTHER" id="PTHR11920">
    <property type="entry name" value="GUANYLYL CYCLASE"/>
    <property type="match status" value="1"/>
</dbReference>
<dbReference type="InterPro" id="IPR001170">
    <property type="entry name" value="ANPR/GUC"/>
</dbReference>
<dbReference type="AlphaFoldDB" id="A0A9D4IH32"/>
<keyword evidence="4" id="KW-1003">Cell membrane</keyword>
<dbReference type="InterPro" id="IPR000719">
    <property type="entry name" value="Prot_kinase_dom"/>
</dbReference>
<keyword evidence="14 16" id="KW-0141">cGMP biosynthesis</keyword>
<accession>A0A9D4IH32</accession>
<proteinExistence type="inferred from homology"/>
<dbReference type="GO" id="GO:0004016">
    <property type="term" value="F:adenylate cyclase activity"/>
    <property type="evidence" value="ECO:0007669"/>
    <property type="project" value="TreeGrafter"/>
</dbReference>
<dbReference type="PROSITE" id="PS50125">
    <property type="entry name" value="GUANYLATE_CYCLASE_2"/>
    <property type="match status" value="1"/>
</dbReference>
<dbReference type="GO" id="GO:0005886">
    <property type="term" value="C:plasma membrane"/>
    <property type="evidence" value="ECO:0007669"/>
    <property type="project" value="UniProtKB-SubCell"/>
</dbReference>
<evidence type="ECO:0000256" key="1">
    <source>
        <dbReference type="ARBA" id="ARBA00001436"/>
    </source>
</evidence>
<dbReference type="Proteomes" id="UP000828390">
    <property type="component" value="Unassembled WGS sequence"/>
</dbReference>
<comment type="similarity">
    <text evidence="15">Belongs to the adenylyl cyclase class-4/guanylyl cyclase family.</text>
</comment>
<evidence type="ECO:0000256" key="16">
    <source>
        <dbReference type="RuleBase" id="RU003431"/>
    </source>
</evidence>
<dbReference type="InterPro" id="IPR001828">
    <property type="entry name" value="ANF_lig-bd_rcpt"/>
</dbReference>
<evidence type="ECO:0000256" key="6">
    <source>
        <dbReference type="ARBA" id="ARBA00022729"/>
    </source>
</evidence>
<keyword evidence="12" id="KW-0325">Glycoprotein</keyword>
<gene>
    <name evidence="19" type="ORF">DPMN_176620</name>
</gene>
<dbReference type="FunFam" id="3.30.70.1230:FF:000004">
    <property type="entry name" value="Guanylate cyclase"/>
    <property type="match status" value="1"/>
</dbReference>
<dbReference type="InterPro" id="IPR050401">
    <property type="entry name" value="Cyclic_nucleotide_synthase"/>
</dbReference>
<dbReference type="Pfam" id="PF07714">
    <property type="entry name" value="PK_Tyr_Ser-Thr"/>
    <property type="match status" value="1"/>
</dbReference>
<keyword evidence="7" id="KW-0547">Nucleotide-binding</keyword>
<dbReference type="GO" id="GO:0004383">
    <property type="term" value="F:guanylate cyclase activity"/>
    <property type="evidence" value="ECO:0007669"/>
    <property type="project" value="UniProtKB-EC"/>
</dbReference>
<dbReference type="Gene3D" id="6.10.250.780">
    <property type="match status" value="1"/>
</dbReference>
<dbReference type="Gene3D" id="1.10.510.10">
    <property type="entry name" value="Transferase(Phosphotransferase) domain 1"/>
    <property type="match status" value="1"/>
</dbReference>
<name>A0A9D4IH32_DREPO</name>
<keyword evidence="11" id="KW-0675">Receptor</keyword>
<dbReference type="GO" id="GO:0005524">
    <property type="term" value="F:ATP binding"/>
    <property type="evidence" value="ECO:0007669"/>
    <property type="project" value="InterPro"/>
</dbReference>
<evidence type="ECO:0000256" key="12">
    <source>
        <dbReference type="ARBA" id="ARBA00023180"/>
    </source>
</evidence>
<evidence type="ECO:0000256" key="13">
    <source>
        <dbReference type="ARBA" id="ARBA00023239"/>
    </source>
</evidence>
<dbReference type="InterPro" id="IPR001245">
    <property type="entry name" value="Ser-Thr/Tyr_kinase_cat_dom"/>
</dbReference>
<dbReference type="GO" id="GO:0001653">
    <property type="term" value="F:peptide receptor activity"/>
    <property type="evidence" value="ECO:0007669"/>
    <property type="project" value="TreeGrafter"/>
</dbReference>